<evidence type="ECO:0000313" key="2">
    <source>
        <dbReference type="EMBL" id="GAA3391247.1"/>
    </source>
</evidence>
<gene>
    <name evidence="2" type="ORF">GCM10020369_48430</name>
</gene>
<evidence type="ECO:0000313" key="3">
    <source>
        <dbReference type="Proteomes" id="UP001501676"/>
    </source>
</evidence>
<dbReference type="Proteomes" id="UP001501676">
    <property type="component" value="Unassembled WGS sequence"/>
</dbReference>
<dbReference type="SUPFAM" id="SSF52200">
    <property type="entry name" value="Toll/Interleukin receptor TIR domain"/>
    <property type="match status" value="1"/>
</dbReference>
<dbReference type="Gene3D" id="3.40.50.10140">
    <property type="entry name" value="Toll/interleukin-1 receptor homology (TIR) domain"/>
    <property type="match status" value="1"/>
</dbReference>
<name>A0ABP6T368_9ACTN</name>
<proteinExistence type="predicted"/>
<dbReference type="InterPro" id="IPR049749">
    <property type="entry name" value="SCO2521-like"/>
</dbReference>
<organism evidence="2 3">
    <name type="scientific">Cryptosporangium minutisporangium</name>
    <dbReference type="NCBI Taxonomy" id="113569"/>
    <lineage>
        <taxon>Bacteria</taxon>
        <taxon>Bacillati</taxon>
        <taxon>Actinomycetota</taxon>
        <taxon>Actinomycetes</taxon>
        <taxon>Cryptosporangiales</taxon>
        <taxon>Cryptosporangiaceae</taxon>
        <taxon>Cryptosporangium</taxon>
    </lineage>
</organism>
<evidence type="ECO:0000259" key="1">
    <source>
        <dbReference type="Pfam" id="PF13676"/>
    </source>
</evidence>
<dbReference type="NCBIfam" id="NF040565">
    <property type="entry name" value="SCO2521_fam"/>
    <property type="match status" value="1"/>
</dbReference>
<comment type="caution">
    <text evidence="2">The sequence shown here is derived from an EMBL/GenBank/DDBJ whole genome shotgun (WGS) entry which is preliminary data.</text>
</comment>
<keyword evidence="3" id="KW-1185">Reference proteome</keyword>
<accession>A0ABP6T368</accession>
<dbReference type="Pfam" id="PF13676">
    <property type="entry name" value="TIR_2"/>
    <property type="match status" value="1"/>
</dbReference>
<reference evidence="3" key="1">
    <citation type="journal article" date="2019" name="Int. J. Syst. Evol. Microbiol.">
        <title>The Global Catalogue of Microorganisms (GCM) 10K type strain sequencing project: providing services to taxonomists for standard genome sequencing and annotation.</title>
        <authorList>
            <consortium name="The Broad Institute Genomics Platform"/>
            <consortium name="The Broad Institute Genome Sequencing Center for Infectious Disease"/>
            <person name="Wu L."/>
            <person name="Ma J."/>
        </authorList>
    </citation>
    <scope>NUCLEOTIDE SEQUENCE [LARGE SCALE GENOMIC DNA]</scope>
    <source>
        <strain evidence="3">JCM 9458</strain>
    </source>
</reference>
<dbReference type="RefSeq" id="WP_345730483.1">
    <property type="nucleotide sequence ID" value="NZ_BAAAYN010000031.1"/>
</dbReference>
<feature type="domain" description="TIR" evidence="1">
    <location>
        <begin position="315"/>
        <end position="438"/>
    </location>
</feature>
<dbReference type="EMBL" id="BAAAYN010000031">
    <property type="protein sequence ID" value="GAA3391247.1"/>
    <property type="molecule type" value="Genomic_DNA"/>
</dbReference>
<protein>
    <recommendedName>
        <fullName evidence="1">TIR domain-containing protein</fullName>
    </recommendedName>
</protein>
<sequence>MDRRDIRARGAPLLIGEVRTGLLQHSTPVSAADATTLLGLRRGEVPRVRADTAPSRIVSAPGLIGVDCWITSGPQTNHRLVGTVVATATLVGGQLLQTSSSGAITGGRGPRREVWAHYLFHPGRLEIVGGDPHGSQLADAFVNAANGGPDLGSIADNLMSSVQRASLLDRRPFLRASRTQLRWVLDPTIDASESVVASAPRPHAVALQVRSERVSAAEIADLMEDLAMRNWLLAAAEDLAARAATADRTVRTREHLRALWGPRDHLTDAAGVLWASVDERLGLTRRWVRSTAASRPVRPTRKLPVREPSPNGGGIFISYHSADAGYLARLLAVRLRETMPGRTIFLDVNEIPHGADVEQAIDTALARTSTMVVLVGQAWSAGPLGEGLGWLTTSLVRDEIAGAFARGIKVVPVTLDEAKLPRPHELPEELAAFGRINPIPVHYRSLDSDLSTIVAAME</sequence>
<dbReference type="InterPro" id="IPR000157">
    <property type="entry name" value="TIR_dom"/>
</dbReference>
<dbReference type="InterPro" id="IPR035897">
    <property type="entry name" value="Toll_tir_struct_dom_sf"/>
</dbReference>